<dbReference type="RefSeq" id="WP_037298049.1">
    <property type="nucleotide sequence ID" value="NZ_ATAX01000017.1"/>
</dbReference>
<dbReference type="OrthoDB" id="1669335at2"/>
<name>W7UK93_RUMFL</name>
<dbReference type="InterPro" id="IPR056095">
    <property type="entry name" value="DUF7678"/>
</dbReference>
<keyword evidence="3" id="KW-1185">Reference proteome</keyword>
<gene>
    <name evidence="2" type="ORF">RF007C_02660</name>
</gene>
<organism evidence="2 3">
    <name type="scientific">Ruminococcus flavefaciens 007c</name>
    <dbReference type="NCBI Taxonomy" id="1341157"/>
    <lineage>
        <taxon>Bacteria</taxon>
        <taxon>Bacillati</taxon>
        <taxon>Bacillota</taxon>
        <taxon>Clostridia</taxon>
        <taxon>Eubacteriales</taxon>
        <taxon>Oscillospiraceae</taxon>
        <taxon>Ruminococcus</taxon>
    </lineage>
</organism>
<dbReference type="Proteomes" id="UP000019365">
    <property type="component" value="Unassembled WGS sequence"/>
</dbReference>
<accession>W7UK93</accession>
<evidence type="ECO:0000313" key="2">
    <source>
        <dbReference type="EMBL" id="EWM54193.1"/>
    </source>
</evidence>
<dbReference type="EMBL" id="ATAX01000017">
    <property type="protein sequence ID" value="EWM54193.1"/>
    <property type="molecule type" value="Genomic_DNA"/>
</dbReference>
<dbReference type="Pfam" id="PF24726">
    <property type="entry name" value="DUF7678"/>
    <property type="match status" value="1"/>
</dbReference>
<evidence type="ECO:0000313" key="3">
    <source>
        <dbReference type="Proteomes" id="UP000019365"/>
    </source>
</evidence>
<proteinExistence type="predicted"/>
<feature type="domain" description="DUF7678" evidence="1">
    <location>
        <begin position="1"/>
        <end position="79"/>
    </location>
</feature>
<dbReference type="eggNOG" id="ENOG50337RI">
    <property type="taxonomic scope" value="Bacteria"/>
</dbReference>
<evidence type="ECO:0000259" key="1">
    <source>
        <dbReference type="Pfam" id="PF24726"/>
    </source>
</evidence>
<dbReference type="AlphaFoldDB" id="W7UK93"/>
<sequence length="79" mass="8961">MWHEGTIGVPNDNGKYTVVHYWVKAYDEGSQYGIEGGRISKLTLKVEGKVIYNYDRGEDVPPQNEAAEMALAILMHEYN</sequence>
<dbReference type="PATRIC" id="fig|1341157.4.peg.1172"/>
<comment type="caution">
    <text evidence="2">The sequence shown here is derived from an EMBL/GenBank/DDBJ whole genome shotgun (WGS) entry which is preliminary data.</text>
</comment>
<reference evidence="2 3" key="1">
    <citation type="journal article" date="2014" name="PLoS ONE">
        <title>Rumen cellulosomics: divergent fiber-degrading strategies revealed by comparative genome-wide analysis of six ruminococcal strains.</title>
        <authorList>
            <person name="Dassa B."/>
            <person name="Borovok I."/>
            <person name="Ruimy-Israeli V."/>
            <person name="Lamed R."/>
            <person name="Flint H.J."/>
            <person name="Duncan S.H."/>
            <person name="Henrissat B."/>
            <person name="Coutinho P."/>
            <person name="Morrison M."/>
            <person name="Mosoni P."/>
            <person name="Yeoman C.J."/>
            <person name="White B.A."/>
            <person name="Bayer E.A."/>
        </authorList>
    </citation>
    <scope>NUCLEOTIDE SEQUENCE [LARGE SCALE GENOMIC DNA]</scope>
    <source>
        <strain evidence="2 3">007c</strain>
    </source>
</reference>
<protein>
    <recommendedName>
        <fullName evidence="1">DUF7678 domain-containing protein</fullName>
    </recommendedName>
</protein>